<dbReference type="GO" id="GO:0016787">
    <property type="term" value="F:hydrolase activity"/>
    <property type="evidence" value="ECO:0007669"/>
    <property type="project" value="UniProtKB-KW"/>
</dbReference>
<gene>
    <name evidence="3" type="ORF">S01H4_31114</name>
</gene>
<dbReference type="EMBL" id="BART01016128">
    <property type="protein sequence ID" value="GAG77845.1"/>
    <property type="molecule type" value="Genomic_DNA"/>
</dbReference>
<dbReference type="Gene3D" id="3.40.50.300">
    <property type="entry name" value="P-loop containing nucleotide triphosphate hydrolases"/>
    <property type="match status" value="1"/>
</dbReference>
<dbReference type="InterPro" id="IPR027417">
    <property type="entry name" value="P-loop_NTPase"/>
</dbReference>
<dbReference type="InterPro" id="IPR001650">
    <property type="entry name" value="Helicase_C-like"/>
</dbReference>
<accession>X1A6R1</accession>
<dbReference type="SMART" id="SM00490">
    <property type="entry name" value="HELICc"/>
    <property type="match status" value="1"/>
</dbReference>
<reference evidence="3" key="1">
    <citation type="journal article" date="2014" name="Front. Microbiol.">
        <title>High frequency of phylogenetically diverse reductive dehalogenase-homologous genes in deep subseafloor sedimentary metagenomes.</title>
        <authorList>
            <person name="Kawai M."/>
            <person name="Futagami T."/>
            <person name="Toyoda A."/>
            <person name="Takaki Y."/>
            <person name="Nishi S."/>
            <person name="Hori S."/>
            <person name="Arai W."/>
            <person name="Tsubouchi T."/>
            <person name="Morono Y."/>
            <person name="Uchiyama I."/>
            <person name="Ito T."/>
            <person name="Fujiyama A."/>
            <person name="Inagaki F."/>
            <person name="Takami H."/>
        </authorList>
    </citation>
    <scope>NUCLEOTIDE SEQUENCE</scope>
    <source>
        <strain evidence="3">Expedition CK06-06</strain>
    </source>
</reference>
<dbReference type="PANTHER" id="PTHR45766:SF6">
    <property type="entry name" value="SWI_SNF-RELATED MATRIX-ASSOCIATED ACTIN-DEPENDENT REGULATOR OF CHROMATIN SUBFAMILY A-LIKE PROTEIN 1"/>
    <property type="match status" value="1"/>
</dbReference>
<dbReference type="AlphaFoldDB" id="X1A6R1"/>
<feature type="non-terminal residue" evidence="3">
    <location>
        <position position="1"/>
    </location>
</feature>
<organism evidence="3">
    <name type="scientific">marine sediment metagenome</name>
    <dbReference type="NCBI Taxonomy" id="412755"/>
    <lineage>
        <taxon>unclassified sequences</taxon>
        <taxon>metagenomes</taxon>
        <taxon>ecological metagenomes</taxon>
    </lineage>
</organism>
<protein>
    <recommendedName>
        <fullName evidence="2">Helicase C-terminal domain-containing protein</fullName>
    </recommendedName>
</protein>
<dbReference type="InterPro" id="IPR049730">
    <property type="entry name" value="SNF2/RAD54-like_C"/>
</dbReference>
<proteinExistence type="predicted"/>
<dbReference type="SUPFAM" id="SSF52540">
    <property type="entry name" value="P-loop containing nucleoside triphosphate hydrolases"/>
    <property type="match status" value="1"/>
</dbReference>
<keyword evidence="1" id="KW-0378">Hydrolase</keyword>
<evidence type="ECO:0000259" key="2">
    <source>
        <dbReference type="PROSITE" id="PS51194"/>
    </source>
</evidence>
<dbReference type="Pfam" id="PF00271">
    <property type="entry name" value="Helicase_C"/>
    <property type="match status" value="1"/>
</dbReference>
<dbReference type="CDD" id="cd18793">
    <property type="entry name" value="SF2_C_SNF"/>
    <property type="match status" value="1"/>
</dbReference>
<sequence>FDLLSKKHINEKVLVFTQFADTARYLEDQLKQRGLDLLEGVTGGSSDPTSLAWRFSPISNEKREFISKENELRLLVATDVLSEGQNLQDCSIIVNYDLPWAIIRLIQRAGRVDRIGQKSEHILCYSFLPADGVEKIIKLRKRVKQRLKENAEVVGTDESFFEDDSDEKTILDLYNEKAGILDGDTDTEVDLASYAYQIWKNAIDEDPKVEQRAGHIDPIHLCH</sequence>
<comment type="caution">
    <text evidence="3">The sequence shown here is derived from an EMBL/GenBank/DDBJ whole genome shotgun (WGS) entry which is preliminary data.</text>
</comment>
<dbReference type="PROSITE" id="PS51194">
    <property type="entry name" value="HELICASE_CTER"/>
    <property type="match status" value="1"/>
</dbReference>
<name>X1A6R1_9ZZZZ</name>
<evidence type="ECO:0000256" key="1">
    <source>
        <dbReference type="ARBA" id="ARBA00022801"/>
    </source>
</evidence>
<evidence type="ECO:0000313" key="3">
    <source>
        <dbReference type="EMBL" id="GAG77845.1"/>
    </source>
</evidence>
<dbReference type="PANTHER" id="PTHR45766">
    <property type="entry name" value="DNA ANNEALING HELICASE AND ENDONUCLEASE ZRANB3 FAMILY MEMBER"/>
    <property type="match status" value="1"/>
</dbReference>
<feature type="domain" description="Helicase C-terminal" evidence="2">
    <location>
        <begin position="1"/>
        <end position="162"/>
    </location>
</feature>